<accession>A0ABM7ZI01</accession>
<protein>
    <recommendedName>
        <fullName evidence="3 8">Diaminopimelate epimerase</fullName>
        <shortName evidence="8">DAP epimerase</shortName>
        <ecNumber evidence="3 8">5.1.1.7</ecNumber>
    </recommendedName>
    <alternativeName>
        <fullName evidence="8">PLP-independent amino acid racemase</fullName>
    </alternativeName>
</protein>
<evidence type="ECO:0000256" key="4">
    <source>
        <dbReference type="ARBA" id="ARBA00022605"/>
    </source>
</evidence>
<gene>
    <name evidence="8 10" type="primary">dapF</name>
    <name evidence="10" type="ORF">Abiwalacus_19190</name>
</gene>
<proteinExistence type="inferred from homology"/>
<evidence type="ECO:0000313" key="10">
    <source>
        <dbReference type="EMBL" id="BDL44345.1"/>
    </source>
</evidence>
<feature type="binding site" evidence="8">
    <location>
        <position position="68"/>
    </location>
    <ligand>
        <name>substrate</name>
    </ligand>
</feature>
<dbReference type="RefSeq" id="WP_215434814.1">
    <property type="nucleotide sequence ID" value="NZ_AP025943.1"/>
</dbReference>
<keyword evidence="8" id="KW-0963">Cytoplasm</keyword>
<feature type="binding site" evidence="8">
    <location>
        <begin position="203"/>
        <end position="204"/>
    </location>
    <ligand>
        <name>substrate</name>
    </ligand>
</feature>
<keyword evidence="11" id="KW-1185">Reference proteome</keyword>
<feature type="binding site" evidence="8">
    <location>
        <position position="13"/>
    </location>
    <ligand>
        <name>substrate</name>
    </ligand>
</feature>
<dbReference type="InterPro" id="IPR018510">
    <property type="entry name" value="DAP_epimerase_AS"/>
</dbReference>
<comment type="caution">
    <text evidence="8">Lacks conserved residue(s) required for the propagation of feature annotation.</text>
</comment>
<dbReference type="NCBIfam" id="TIGR00652">
    <property type="entry name" value="DapF"/>
    <property type="match status" value="1"/>
</dbReference>
<feature type="binding site" evidence="8">
    <location>
        <begin position="78"/>
        <end position="79"/>
    </location>
    <ligand>
        <name>substrate</name>
    </ligand>
</feature>
<comment type="subcellular location">
    <subcellularLocation>
        <location evidence="8">Cytoplasm</location>
    </subcellularLocation>
</comment>
<dbReference type="Pfam" id="PF01678">
    <property type="entry name" value="DAP_epimerase"/>
    <property type="match status" value="2"/>
</dbReference>
<dbReference type="InterPro" id="IPR001653">
    <property type="entry name" value="DAP_epimerase_DapF"/>
</dbReference>
<evidence type="ECO:0000256" key="6">
    <source>
        <dbReference type="ARBA" id="ARBA00023235"/>
    </source>
</evidence>
<feature type="site" description="Could be important to modulate the pK values of the two catalytic cysteine residues" evidence="8">
    <location>
        <position position="203"/>
    </location>
</feature>
<sequence>MLLHFYKMTGAGNDFVMVDNRDESLSSVLDKETIEALCDRRFGIGADGLIAVESSQGKGGAVRMRYYNSDGGEAEMCGNGARCFGNFAAALLRHDRTKPLPFETMAGIVTASFREDGNVTVNLTEPHSLQLFVLNADHVVGTDVHFLNTGVPHAVAFLDSLEDADIVNMGAYLRYHDSFSPKGTNANFAEVLSPRHIAIRTYERGVEDETLACGTGMTASALIHAVLTDAPSPIKVDVAGGDTLEVGFTRTGDHFTNVTLTGPADLVFEGDIEV</sequence>
<dbReference type="Gene3D" id="3.10.310.10">
    <property type="entry name" value="Diaminopimelate Epimerase, Chain A, domain 1"/>
    <property type="match status" value="2"/>
</dbReference>
<evidence type="ECO:0000256" key="5">
    <source>
        <dbReference type="ARBA" id="ARBA00023154"/>
    </source>
</evidence>
<evidence type="ECO:0000256" key="3">
    <source>
        <dbReference type="ARBA" id="ARBA00013080"/>
    </source>
</evidence>
<organism evidence="10 11">
    <name type="scientific">Akkermansia biwaensis</name>
    <dbReference type="NCBI Taxonomy" id="2946555"/>
    <lineage>
        <taxon>Bacteria</taxon>
        <taxon>Pseudomonadati</taxon>
        <taxon>Verrucomicrobiota</taxon>
        <taxon>Verrucomicrobiia</taxon>
        <taxon>Verrucomicrobiales</taxon>
        <taxon>Akkermansiaceae</taxon>
        <taxon>Akkermansia</taxon>
    </lineage>
</organism>
<evidence type="ECO:0000256" key="7">
    <source>
        <dbReference type="ARBA" id="ARBA00051712"/>
    </source>
</evidence>
<keyword evidence="5 8" id="KW-0457">Lysine biosynthesis</keyword>
<dbReference type="SUPFAM" id="SSF54506">
    <property type="entry name" value="Diaminopimelate epimerase-like"/>
    <property type="match status" value="2"/>
</dbReference>
<feature type="active site" description="Proton acceptor" evidence="8">
    <location>
        <position position="213"/>
    </location>
</feature>
<evidence type="ECO:0000256" key="9">
    <source>
        <dbReference type="PROSITE-ProRule" id="PRU10125"/>
    </source>
</evidence>
<comment type="catalytic activity">
    <reaction evidence="7 8">
        <text>(2S,6S)-2,6-diaminopimelate = meso-2,6-diaminopimelate</text>
        <dbReference type="Rhea" id="RHEA:15393"/>
        <dbReference type="ChEBI" id="CHEBI:57609"/>
        <dbReference type="ChEBI" id="CHEBI:57791"/>
        <dbReference type="EC" id="5.1.1.7"/>
    </reaction>
</comment>
<dbReference type="HAMAP" id="MF_00197">
    <property type="entry name" value="DAP_epimerase"/>
    <property type="match status" value="1"/>
</dbReference>
<comment type="pathway">
    <text evidence="1 8">Amino-acid biosynthesis; L-lysine biosynthesis via DAP pathway; DL-2,6-diaminopimelate from LL-2,6-diaminopimelate: step 1/1.</text>
</comment>
<comment type="function">
    <text evidence="8">Catalyzes the stereoinversion of LL-2,6-diaminopimelate (L,L-DAP) to meso-diaminopimelate (meso-DAP), a precursor of L-lysine and an essential component of the bacterial peptidoglycan.</text>
</comment>
<dbReference type="PROSITE" id="PS01326">
    <property type="entry name" value="DAP_EPIMERASE"/>
    <property type="match status" value="1"/>
</dbReference>
<feature type="site" description="Could be important to modulate the pK values of the two catalytic cysteine residues" evidence="8">
    <location>
        <position position="153"/>
    </location>
</feature>
<evidence type="ECO:0000256" key="2">
    <source>
        <dbReference type="ARBA" id="ARBA00010219"/>
    </source>
</evidence>
<keyword evidence="4 8" id="KW-0028">Amino-acid biosynthesis</keyword>
<keyword evidence="6 8" id="KW-0413">Isomerase</keyword>
<feature type="binding site" evidence="8">
    <location>
        <begin position="214"/>
        <end position="215"/>
    </location>
    <ligand>
        <name>substrate</name>
    </ligand>
</feature>
<dbReference type="Proteomes" id="UP001062263">
    <property type="component" value="Chromosome"/>
</dbReference>
<comment type="similarity">
    <text evidence="2 8">Belongs to the diaminopimelate epimerase family.</text>
</comment>
<dbReference type="EC" id="5.1.1.7" evidence="3 8"/>
<dbReference type="PANTHER" id="PTHR31689:SF0">
    <property type="entry name" value="DIAMINOPIMELATE EPIMERASE"/>
    <property type="match status" value="1"/>
</dbReference>
<dbReference type="EMBL" id="AP025943">
    <property type="protein sequence ID" value="BDL44345.1"/>
    <property type="molecule type" value="Genomic_DNA"/>
</dbReference>
<evidence type="ECO:0000256" key="8">
    <source>
        <dbReference type="HAMAP-Rule" id="MF_00197"/>
    </source>
</evidence>
<comment type="subunit">
    <text evidence="8">Homodimer.</text>
</comment>
<feature type="binding site" evidence="8">
    <location>
        <position position="185"/>
    </location>
    <ligand>
        <name>substrate</name>
    </ligand>
</feature>
<evidence type="ECO:0000313" key="11">
    <source>
        <dbReference type="Proteomes" id="UP001062263"/>
    </source>
</evidence>
<dbReference type="PANTHER" id="PTHR31689">
    <property type="entry name" value="DIAMINOPIMELATE EPIMERASE, CHLOROPLASTIC"/>
    <property type="match status" value="1"/>
</dbReference>
<evidence type="ECO:0000256" key="1">
    <source>
        <dbReference type="ARBA" id="ARBA00005196"/>
    </source>
</evidence>
<reference evidence="10" key="1">
    <citation type="submission" date="2022-06" db="EMBL/GenBank/DDBJ databases">
        <title>Akkermansia biwalacus sp. nov., an anaerobic mucin-degrading bacterium isolated from human intestine.</title>
        <authorList>
            <person name="Kobayashi Y."/>
            <person name="Inoue S."/>
            <person name="Kawahara T."/>
            <person name="Kohda N."/>
        </authorList>
    </citation>
    <scope>NUCLEOTIDE SEQUENCE</scope>
    <source>
        <strain evidence="10">WON2089</strain>
    </source>
</reference>
<name>A0ABM7ZI01_9BACT</name>
<feature type="active site" evidence="9">
    <location>
        <position position="77"/>
    </location>
</feature>
<feature type="active site" description="Proton donor" evidence="8">
    <location>
        <position position="77"/>
    </location>
</feature>